<evidence type="ECO:0000313" key="8">
    <source>
        <dbReference type="Proteomes" id="UP000243376"/>
    </source>
</evidence>
<gene>
    <name evidence="7" type="ORF">C0184_08915</name>
</gene>
<evidence type="ECO:0000259" key="6">
    <source>
        <dbReference type="Pfam" id="PF09924"/>
    </source>
</evidence>
<dbReference type="AlphaFoldDB" id="A0A2J6X411"/>
<protein>
    <recommendedName>
        <fullName evidence="6">Phosphatidylglycerol lysyltransferase C-terminal domain-containing protein</fullName>
    </recommendedName>
</protein>
<dbReference type="GO" id="GO:0016755">
    <property type="term" value="F:aminoacyltransferase activity"/>
    <property type="evidence" value="ECO:0007669"/>
    <property type="project" value="TreeGrafter"/>
</dbReference>
<evidence type="ECO:0000256" key="5">
    <source>
        <dbReference type="ARBA" id="ARBA00023136"/>
    </source>
</evidence>
<dbReference type="Pfam" id="PF09924">
    <property type="entry name" value="LPG_synthase_C"/>
    <property type="match status" value="1"/>
</dbReference>
<evidence type="ECO:0000256" key="2">
    <source>
        <dbReference type="ARBA" id="ARBA00022475"/>
    </source>
</evidence>
<dbReference type="InterPro" id="IPR024320">
    <property type="entry name" value="LPG_synthase_C"/>
</dbReference>
<comment type="caution">
    <text evidence="7">The sequence shown here is derived from an EMBL/GenBank/DDBJ whole genome shotgun (WGS) entry which is preliminary data.</text>
</comment>
<name>A0A2J6X411_9CHLR</name>
<comment type="subcellular location">
    <subcellularLocation>
        <location evidence="1">Cell membrane</location>
        <topology evidence="1">Multi-pass membrane protein</topology>
    </subcellularLocation>
</comment>
<dbReference type="InterPro" id="IPR016181">
    <property type="entry name" value="Acyl_CoA_acyltransferase"/>
</dbReference>
<evidence type="ECO:0000256" key="1">
    <source>
        <dbReference type="ARBA" id="ARBA00004651"/>
    </source>
</evidence>
<sequence>MSLSALVDSNELPLSWTRGSFAVPRLQYVRLPLSRLTWLAYATLPDSSRSDWFHDHRAGQRWLVRGCPEQVACRLAASGWETFRVGIEGVIDLAGDGLQRRSVRKMARAALRFGQVSEIPWSPAAVARLRWLARESRYGQRPQLRYLFRTTFDPETRLFVFGDTAGVWQGAVLLTQPSPTTAVTELMLRRPQAPAGVMEALFSFVGARLLAEGCRSLSLNEVPFHHLDDNLRPLERLITLIGRQMATVYDSEGLYRFKNKFAPVWRPIYLCVQTRLPLLALADLFAVSGCLELATSGLHRRQAA</sequence>
<proteinExistence type="predicted"/>
<accession>A0A2J6X411</accession>
<dbReference type="InterPro" id="IPR051211">
    <property type="entry name" value="PG_lysyltransferase"/>
</dbReference>
<dbReference type="SUPFAM" id="SSF55729">
    <property type="entry name" value="Acyl-CoA N-acyltransferases (Nat)"/>
    <property type="match status" value="1"/>
</dbReference>
<keyword evidence="2" id="KW-1003">Cell membrane</keyword>
<reference evidence="7 8" key="1">
    <citation type="submission" date="2018-01" db="EMBL/GenBank/DDBJ databases">
        <title>Metagenomic assembled genomes from two thermal pools in the Uzon Caldera, Kamchatka, Russia.</title>
        <authorList>
            <person name="Wilkins L."/>
            <person name="Ettinger C."/>
        </authorList>
    </citation>
    <scope>NUCLEOTIDE SEQUENCE [LARGE SCALE GENOMIC DNA]</scope>
    <source>
        <strain evidence="7">ZAV-02</strain>
    </source>
</reference>
<dbReference type="GO" id="GO:0005886">
    <property type="term" value="C:plasma membrane"/>
    <property type="evidence" value="ECO:0007669"/>
    <property type="project" value="UniProtKB-SubCell"/>
</dbReference>
<dbReference type="GO" id="GO:0055091">
    <property type="term" value="P:phospholipid homeostasis"/>
    <property type="evidence" value="ECO:0007669"/>
    <property type="project" value="TreeGrafter"/>
</dbReference>
<evidence type="ECO:0000256" key="4">
    <source>
        <dbReference type="ARBA" id="ARBA00022989"/>
    </source>
</evidence>
<dbReference type="EMBL" id="PNIQ01000592">
    <property type="protein sequence ID" value="PMP80964.1"/>
    <property type="molecule type" value="Genomic_DNA"/>
</dbReference>
<evidence type="ECO:0000313" key="7">
    <source>
        <dbReference type="EMBL" id="PMP80964.1"/>
    </source>
</evidence>
<dbReference type="PANTHER" id="PTHR34697:SF2">
    <property type="entry name" value="PHOSPHATIDYLGLYCEROL LYSYLTRANSFERASE"/>
    <property type="match status" value="1"/>
</dbReference>
<dbReference type="Proteomes" id="UP000243376">
    <property type="component" value="Unassembled WGS sequence"/>
</dbReference>
<keyword evidence="4" id="KW-1133">Transmembrane helix</keyword>
<keyword evidence="3" id="KW-0812">Transmembrane</keyword>
<keyword evidence="5" id="KW-0472">Membrane</keyword>
<evidence type="ECO:0000256" key="3">
    <source>
        <dbReference type="ARBA" id="ARBA00022692"/>
    </source>
</evidence>
<organism evidence="7 8">
    <name type="scientific">Chloroflexus aggregans</name>
    <dbReference type="NCBI Taxonomy" id="152260"/>
    <lineage>
        <taxon>Bacteria</taxon>
        <taxon>Bacillati</taxon>
        <taxon>Chloroflexota</taxon>
        <taxon>Chloroflexia</taxon>
        <taxon>Chloroflexales</taxon>
        <taxon>Chloroflexineae</taxon>
        <taxon>Chloroflexaceae</taxon>
        <taxon>Chloroflexus</taxon>
    </lineage>
</organism>
<feature type="domain" description="Phosphatidylglycerol lysyltransferase C-terminal" evidence="6">
    <location>
        <begin position="57"/>
        <end position="271"/>
    </location>
</feature>
<dbReference type="PANTHER" id="PTHR34697">
    <property type="entry name" value="PHOSPHATIDYLGLYCEROL LYSYLTRANSFERASE"/>
    <property type="match status" value="1"/>
</dbReference>